<evidence type="ECO:0000256" key="7">
    <source>
        <dbReference type="ARBA" id="ARBA00022801"/>
    </source>
</evidence>
<comment type="similarity">
    <text evidence="2">Belongs to the RNase H family.</text>
</comment>
<dbReference type="GO" id="GO:0043137">
    <property type="term" value="P:DNA replication, removal of RNA primer"/>
    <property type="evidence" value="ECO:0007669"/>
    <property type="project" value="TreeGrafter"/>
</dbReference>
<evidence type="ECO:0000256" key="3">
    <source>
        <dbReference type="ARBA" id="ARBA00012180"/>
    </source>
</evidence>
<dbReference type="InterPro" id="IPR050092">
    <property type="entry name" value="RNase_H"/>
</dbReference>
<dbReference type="GO" id="GO:0046872">
    <property type="term" value="F:metal ion binding"/>
    <property type="evidence" value="ECO:0007669"/>
    <property type="project" value="UniProtKB-KW"/>
</dbReference>
<keyword evidence="11" id="KW-1185">Reference proteome</keyword>
<dbReference type="EC" id="3.1.26.4" evidence="3"/>
<feature type="domain" description="RNase H type-1" evidence="9">
    <location>
        <begin position="109"/>
        <end position="271"/>
    </location>
</feature>
<evidence type="ECO:0000256" key="2">
    <source>
        <dbReference type="ARBA" id="ARBA00005300"/>
    </source>
</evidence>
<dbReference type="InterPro" id="IPR012337">
    <property type="entry name" value="RNaseH-like_sf"/>
</dbReference>
<evidence type="ECO:0000313" key="10">
    <source>
        <dbReference type="EMBL" id="PLN78387.1"/>
    </source>
</evidence>
<keyword evidence="6" id="KW-0255">Endonuclease</keyword>
<dbReference type="Proteomes" id="UP000235023">
    <property type="component" value="Unassembled WGS sequence"/>
</dbReference>
<dbReference type="Gene3D" id="3.30.420.10">
    <property type="entry name" value="Ribonuclease H-like superfamily/Ribonuclease H"/>
    <property type="match status" value="1"/>
</dbReference>
<protein>
    <recommendedName>
        <fullName evidence="3">ribonuclease H</fullName>
        <ecNumber evidence="3">3.1.26.4</ecNumber>
    </recommendedName>
</protein>
<evidence type="ECO:0000256" key="6">
    <source>
        <dbReference type="ARBA" id="ARBA00022759"/>
    </source>
</evidence>
<proteinExistence type="inferred from homology"/>
<keyword evidence="5" id="KW-0479">Metal-binding</keyword>
<dbReference type="OrthoDB" id="407198at2759"/>
<dbReference type="InterPro" id="IPR002156">
    <property type="entry name" value="RNaseH_domain"/>
</dbReference>
<gene>
    <name evidence="10" type="ORF">BDW42DRAFT_174906</name>
</gene>
<evidence type="ECO:0000313" key="11">
    <source>
        <dbReference type="Proteomes" id="UP000235023"/>
    </source>
</evidence>
<accession>A0A2J5HME1</accession>
<sequence length="286" mass="31872">MFVPDSPIELPNGRLVCGAHQLVICPMCTVDYSFMDEILDDNSEFEDQDGSDEATADDDIPKNSSASVGSVIPTKFHPLWTSDTPESLFPPGLGYDAMPIVRRFIHRTETTRLLIYTDGACLNNGGANPRAGCSFVFKNSAPEIGEPGYIRFRLENQGPTGKVHQQTSNRAELRAVIAALRFRSWLGEGFSNLVIATDSEYVVEGATSWVRGWLRRDWRTRMGAPIKNRDLWECLLGDIAQLNDEGLQVEFWRIPRDWNKEADSHAKHAASGEPQGPFMNQTGLLV</sequence>
<evidence type="ECO:0000256" key="4">
    <source>
        <dbReference type="ARBA" id="ARBA00022722"/>
    </source>
</evidence>
<dbReference type="Pfam" id="PF00075">
    <property type="entry name" value="RNase_H"/>
    <property type="match status" value="1"/>
</dbReference>
<feature type="region of interest" description="Disordered" evidence="8">
    <location>
        <begin position="263"/>
        <end position="286"/>
    </location>
</feature>
<feature type="region of interest" description="Disordered" evidence="8">
    <location>
        <begin position="43"/>
        <end position="69"/>
    </location>
</feature>
<evidence type="ECO:0000256" key="8">
    <source>
        <dbReference type="SAM" id="MobiDB-lite"/>
    </source>
</evidence>
<dbReference type="PANTHER" id="PTHR10642:SF26">
    <property type="entry name" value="RIBONUCLEASE H1"/>
    <property type="match status" value="1"/>
</dbReference>
<reference evidence="11" key="1">
    <citation type="submission" date="2017-12" db="EMBL/GenBank/DDBJ databases">
        <authorList>
            <consortium name="DOE Joint Genome Institute"/>
            <person name="Mondo S.J."/>
            <person name="Kjaerbolling I."/>
            <person name="Vesth T.C."/>
            <person name="Frisvad J.C."/>
            <person name="Nybo J.L."/>
            <person name="Theobald S."/>
            <person name="Kuo A."/>
            <person name="Bowyer P."/>
            <person name="Matsuda Y."/>
            <person name="Lyhne E.K."/>
            <person name="Kogle M.E."/>
            <person name="Clum A."/>
            <person name="Lipzen A."/>
            <person name="Salamov A."/>
            <person name="Ngan C.Y."/>
            <person name="Daum C."/>
            <person name="Chiniquy J."/>
            <person name="Barry K."/>
            <person name="LaButti K."/>
            <person name="Haridas S."/>
            <person name="Simmons B.A."/>
            <person name="Magnuson J.K."/>
            <person name="Mortensen U.H."/>
            <person name="Larsen T.O."/>
            <person name="Grigoriev I.V."/>
            <person name="Baker S.E."/>
            <person name="Andersen M.R."/>
            <person name="Nordberg H.P."/>
            <person name="Cantor M.N."/>
            <person name="Hua S.X."/>
        </authorList>
    </citation>
    <scope>NUCLEOTIDE SEQUENCE [LARGE SCALE GENOMIC DNA]</scope>
    <source>
        <strain evidence="11">IBT 19404</strain>
    </source>
</reference>
<keyword evidence="7" id="KW-0378">Hydrolase</keyword>
<dbReference type="AlphaFoldDB" id="A0A2J5HME1"/>
<dbReference type="PANTHER" id="PTHR10642">
    <property type="entry name" value="RIBONUCLEASE H1"/>
    <property type="match status" value="1"/>
</dbReference>
<organism evidence="10 11">
    <name type="scientific">Aspergillus taichungensis</name>
    <dbReference type="NCBI Taxonomy" id="482145"/>
    <lineage>
        <taxon>Eukaryota</taxon>
        <taxon>Fungi</taxon>
        <taxon>Dikarya</taxon>
        <taxon>Ascomycota</taxon>
        <taxon>Pezizomycotina</taxon>
        <taxon>Eurotiomycetes</taxon>
        <taxon>Eurotiomycetidae</taxon>
        <taxon>Eurotiales</taxon>
        <taxon>Aspergillaceae</taxon>
        <taxon>Aspergillus</taxon>
        <taxon>Aspergillus subgen. Circumdati</taxon>
    </lineage>
</organism>
<feature type="compositionally biased region" description="Acidic residues" evidence="8">
    <location>
        <begin position="43"/>
        <end position="58"/>
    </location>
</feature>
<evidence type="ECO:0000256" key="5">
    <source>
        <dbReference type="ARBA" id="ARBA00022723"/>
    </source>
</evidence>
<name>A0A2J5HME1_9EURO</name>
<comment type="catalytic activity">
    <reaction evidence="1">
        <text>Endonucleolytic cleavage to 5'-phosphomonoester.</text>
        <dbReference type="EC" id="3.1.26.4"/>
    </reaction>
</comment>
<dbReference type="CDD" id="cd13934">
    <property type="entry name" value="RNase_H_Dikarya_like"/>
    <property type="match status" value="1"/>
</dbReference>
<evidence type="ECO:0000256" key="1">
    <source>
        <dbReference type="ARBA" id="ARBA00000077"/>
    </source>
</evidence>
<evidence type="ECO:0000259" key="9">
    <source>
        <dbReference type="PROSITE" id="PS50879"/>
    </source>
</evidence>
<keyword evidence="4" id="KW-0540">Nuclease</keyword>
<dbReference type="PROSITE" id="PS50879">
    <property type="entry name" value="RNASE_H_1"/>
    <property type="match status" value="1"/>
</dbReference>
<dbReference type="InterPro" id="IPR036397">
    <property type="entry name" value="RNaseH_sf"/>
</dbReference>
<dbReference type="EMBL" id="KZ559577">
    <property type="protein sequence ID" value="PLN78387.1"/>
    <property type="molecule type" value="Genomic_DNA"/>
</dbReference>
<dbReference type="GO" id="GO:0003676">
    <property type="term" value="F:nucleic acid binding"/>
    <property type="evidence" value="ECO:0007669"/>
    <property type="project" value="InterPro"/>
</dbReference>
<dbReference type="GO" id="GO:0004523">
    <property type="term" value="F:RNA-DNA hybrid ribonuclease activity"/>
    <property type="evidence" value="ECO:0007669"/>
    <property type="project" value="UniProtKB-EC"/>
</dbReference>
<dbReference type="SUPFAM" id="SSF53098">
    <property type="entry name" value="Ribonuclease H-like"/>
    <property type="match status" value="1"/>
</dbReference>